<dbReference type="AlphaFoldDB" id="A0AA39WYI4"/>
<evidence type="ECO:0000256" key="5">
    <source>
        <dbReference type="SAM" id="MobiDB-lite"/>
    </source>
</evidence>
<dbReference type="InterPro" id="IPR020846">
    <property type="entry name" value="MFS_dom"/>
</dbReference>
<feature type="transmembrane region" description="Helical" evidence="6">
    <location>
        <begin position="209"/>
        <end position="230"/>
    </location>
</feature>
<dbReference type="GO" id="GO:0016020">
    <property type="term" value="C:membrane"/>
    <property type="evidence" value="ECO:0007669"/>
    <property type="project" value="UniProtKB-SubCell"/>
</dbReference>
<evidence type="ECO:0000256" key="3">
    <source>
        <dbReference type="ARBA" id="ARBA00022989"/>
    </source>
</evidence>
<feature type="transmembrane region" description="Helical" evidence="6">
    <location>
        <begin position="242"/>
        <end position="262"/>
    </location>
</feature>
<evidence type="ECO:0000256" key="1">
    <source>
        <dbReference type="ARBA" id="ARBA00004141"/>
    </source>
</evidence>
<keyword evidence="2 6" id="KW-0812">Transmembrane</keyword>
<feature type="compositionally biased region" description="Acidic residues" evidence="5">
    <location>
        <begin position="134"/>
        <end position="146"/>
    </location>
</feature>
<dbReference type="Proteomes" id="UP001175000">
    <property type="component" value="Unassembled WGS sequence"/>
</dbReference>
<protein>
    <submittedName>
        <fullName evidence="8">Major facilitator superfamily domain-containing protein</fullName>
    </submittedName>
</protein>
<feature type="transmembrane region" description="Helical" evidence="6">
    <location>
        <begin position="65"/>
        <end position="88"/>
    </location>
</feature>
<gene>
    <name evidence="8" type="ORF">B0T14DRAFT_602360</name>
</gene>
<dbReference type="Gene3D" id="1.20.1250.20">
    <property type="entry name" value="MFS general substrate transporter like domains"/>
    <property type="match status" value="3"/>
</dbReference>
<evidence type="ECO:0000259" key="7">
    <source>
        <dbReference type="PROSITE" id="PS50850"/>
    </source>
</evidence>
<organism evidence="8 9">
    <name type="scientific">Immersiella caudata</name>
    <dbReference type="NCBI Taxonomy" id="314043"/>
    <lineage>
        <taxon>Eukaryota</taxon>
        <taxon>Fungi</taxon>
        <taxon>Dikarya</taxon>
        <taxon>Ascomycota</taxon>
        <taxon>Pezizomycotina</taxon>
        <taxon>Sordariomycetes</taxon>
        <taxon>Sordariomycetidae</taxon>
        <taxon>Sordariales</taxon>
        <taxon>Lasiosphaeriaceae</taxon>
        <taxon>Immersiella</taxon>
    </lineage>
</organism>
<feature type="transmembrane region" description="Helical" evidence="6">
    <location>
        <begin position="327"/>
        <end position="347"/>
    </location>
</feature>
<feature type="transmembrane region" description="Helical" evidence="6">
    <location>
        <begin position="469"/>
        <end position="491"/>
    </location>
</feature>
<name>A0AA39WYI4_9PEZI</name>
<feature type="transmembrane region" description="Helical" evidence="6">
    <location>
        <begin position="581"/>
        <end position="604"/>
    </location>
</feature>
<dbReference type="PANTHER" id="PTHR42718:SF10">
    <property type="entry name" value="TRANSPORTER, PUTATIVE (AFU_ORTHOLOGUE AFUA_8G06760)-RELATED"/>
    <property type="match status" value="1"/>
</dbReference>
<evidence type="ECO:0000313" key="8">
    <source>
        <dbReference type="EMBL" id="KAK0623876.1"/>
    </source>
</evidence>
<dbReference type="PROSITE" id="PS50850">
    <property type="entry name" value="MFS"/>
    <property type="match status" value="1"/>
</dbReference>
<feature type="transmembrane region" description="Helical" evidence="6">
    <location>
        <begin position="274"/>
        <end position="292"/>
    </location>
</feature>
<feature type="transmembrane region" description="Helical" evidence="6">
    <location>
        <begin position="439"/>
        <end position="457"/>
    </location>
</feature>
<feature type="transmembrane region" description="Helical" evidence="6">
    <location>
        <begin position="359"/>
        <end position="380"/>
    </location>
</feature>
<comment type="caution">
    <text evidence="8">The sequence shown here is derived from an EMBL/GenBank/DDBJ whole genome shotgun (WGS) entry which is preliminary data.</text>
</comment>
<keyword evidence="3 6" id="KW-1133">Transmembrane helix</keyword>
<comment type="subcellular location">
    <subcellularLocation>
        <location evidence="1">Membrane</location>
        <topology evidence="1">Multi-pass membrane protein</topology>
    </subcellularLocation>
</comment>
<feature type="transmembrane region" description="Helical" evidence="6">
    <location>
        <begin position="535"/>
        <end position="561"/>
    </location>
</feature>
<keyword evidence="9" id="KW-1185">Reference proteome</keyword>
<dbReference type="EMBL" id="JAULSU010000003">
    <property type="protein sequence ID" value="KAK0623876.1"/>
    <property type="molecule type" value="Genomic_DNA"/>
</dbReference>
<proteinExistence type="predicted"/>
<keyword evidence="4 6" id="KW-0472">Membrane</keyword>
<sequence length="616" mass="64727">MAPPTPNDCRSGCYGSCNDLAPNDLVPTASPSPLASPSSPLLPPCRPSPSSEPFKAKTLLSGPQTAALILSLSLVTFSASFSNGLLTVGLPNIAADLQLPSHLLLWPSSSYSLTCGCCMLLFGAVADHLSPPESESDGSNESDYESVSDATSGSSTVQQQWQQQQQQHNGKAPTAVVAGADTTINILGTALVFVFVLAQSLAQNGGQLILFRALQGIGTSMCLPTGVSIVTRRLPPGRARNMGFATMGVAQPLGFSAGMVLEGALEETLGSWRVGYYVCAGVLGVLVVANWYNLRRGTSLNRPGKDTRMHGKKVQVWWRSLASGIDWTGLAISSAGLGLVSYASAIITEDPTRLVWDPLQATIPLVLGIALIALVFPLWLRHRDRHGLPALIPKAVWHDNTAFVAISAMVLLAWAAYQSGELLLSLFFQRVQHASPVEASWWLLPNVVVGLVLNPLTGLFVQHFAAHRLLAVVSLMSALSPLIMVCIDPAWPWWAAAFWAVALGPVSVDVLFTMAHMVITSVFPPEMHSLAGAVFNAVAQLGTSLGMSLVAVVSAAVTRLLGGEGGRGGLEGGDGAQASLAGYRAAFATCFVLMILSAGAALGLRDVGRLGAPKKN</sequence>
<feature type="domain" description="Major facilitator superfamily (MFS) profile" evidence="7">
    <location>
        <begin position="68"/>
        <end position="615"/>
    </location>
</feature>
<feature type="transmembrane region" description="Helical" evidence="6">
    <location>
        <begin position="108"/>
        <end position="126"/>
    </location>
</feature>
<dbReference type="PANTHER" id="PTHR42718">
    <property type="entry name" value="MAJOR FACILITATOR SUPERFAMILY MULTIDRUG TRANSPORTER MFSC"/>
    <property type="match status" value="1"/>
</dbReference>
<feature type="transmembrane region" description="Helical" evidence="6">
    <location>
        <begin position="497"/>
        <end position="523"/>
    </location>
</feature>
<dbReference type="InterPro" id="IPR011701">
    <property type="entry name" value="MFS"/>
</dbReference>
<feature type="transmembrane region" description="Helical" evidence="6">
    <location>
        <begin position="175"/>
        <end position="197"/>
    </location>
</feature>
<evidence type="ECO:0000256" key="2">
    <source>
        <dbReference type="ARBA" id="ARBA00022692"/>
    </source>
</evidence>
<feature type="region of interest" description="Disordered" evidence="5">
    <location>
        <begin position="28"/>
        <end position="54"/>
    </location>
</feature>
<feature type="compositionally biased region" description="Polar residues" evidence="5">
    <location>
        <begin position="148"/>
        <end position="157"/>
    </location>
</feature>
<evidence type="ECO:0000313" key="9">
    <source>
        <dbReference type="Proteomes" id="UP001175000"/>
    </source>
</evidence>
<dbReference type="GO" id="GO:0022857">
    <property type="term" value="F:transmembrane transporter activity"/>
    <property type="evidence" value="ECO:0007669"/>
    <property type="project" value="InterPro"/>
</dbReference>
<evidence type="ECO:0000256" key="6">
    <source>
        <dbReference type="SAM" id="Phobius"/>
    </source>
</evidence>
<reference evidence="8" key="1">
    <citation type="submission" date="2023-06" db="EMBL/GenBank/DDBJ databases">
        <title>Genome-scale phylogeny and comparative genomics of the fungal order Sordariales.</title>
        <authorList>
            <consortium name="Lawrence Berkeley National Laboratory"/>
            <person name="Hensen N."/>
            <person name="Bonometti L."/>
            <person name="Westerberg I."/>
            <person name="Brannstrom I.O."/>
            <person name="Guillou S."/>
            <person name="Cros-Aarteil S."/>
            <person name="Calhoun S."/>
            <person name="Haridas S."/>
            <person name="Kuo A."/>
            <person name="Mondo S."/>
            <person name="Pangilinan J."/>
            <person name="Riley R."/>
            <person name="Labutti K."/>
            <person name="Andreopoulos B."/>
            <person name="Lipzen A."/>
            <person name="Chen C."/>
            <person name="Yanf M."/>
            <person name="Daum C."/>
            <person name="Ng V."/>
            <person name="Clum A."/>
            <person name="Steindorff A."/>
            <person name="Ohm R."/>
            <person name="Martin F."/>
            <person name="Silar P."/>
            <person name="Natvig D."/>
            <person name="Lalanne C."/>
            <person name="Gautier V."/>
            <person name="Ament-Velasquez S.L."/>
            <person name="Kruys A."/>
            <person name="Hutchinson M.I."/>
            <person name="Powell A.J."/>
            <person name="Barry K."/>
            <person name="Miller A.N."/>
            <person name="Grigoriev I.V."/>
            <person name="Debuchy R."/>
            <person name="Gladieux P."/>
            <person name="Thoren M.H."/>
            <person name="Johannesson H."/>
        </authorList>
    </citation>
    <scope>NUCLEOTIDE SEQUENCE</scope>
    <source>
        <strain evidence="8">CBS 606.72</strain>
    </source>
</reference>
<dbReference type="InterPro" id="IPR036259">
    <property type="entry name" value="MFS_trans_sf"/>
</dbReference>
<accession>A0AA39WYI4</accession>
<feature type="region of interest" description="Disordered" evidence="5">
    <location>
        <begin position="131"/>
        <end position="174"/>
    </location>
</feature>
<dbReference type="Pfam" id="PF07690">
    <property type="entry name" value="MFS_1"/>
    <property type="match status" value="1"/>
</dbReference>
<feature type="transmembrane region" description="Helical" evidence="6">
    <location>
        <begin position="401"/>
        <end position="419"/>
    </location>
</feature>
<dbReference type="SUPFAM" id="SSF103473">
    <property type="entry name" value="MFS general substrate transporter"/>
    <property type="match status" value="2"/>
</dbReference>
<evidence type="ECO:0000256" key="4">
    <source>
        <dbReference type="ARBA" id="ARBA00023136"/>
    </source>
</evidence>
<feature type="compositionally biased region" description="Low complexity" evidence="5">
    <location>
        <begin position="158"/>
        <end position="167"/>
    </location>
</feature>